<feature type="compositionally biased region" description="Basic and acidic residues" evidence="7">
    <location>
        <begin position="1272"/>
        <end position="1282"/>
    </location>
</feature>
<feature type="compositionally biased region" description="Polar residues" evidence="7">
    <location>
        <begin position="1397"/>
        <end position="1407"/>
    </location>
</feature>
<dbReference type="InterPro" id="IPR036961">
    <property type="entry name" value="Kinesin_motor_dom_sf"/>
</dbReference>
<comment type="caution">
    <text evidence="9">The sequence shown here is derived from an EMBL/GenBank/DDBJ whole genome shotgun (WGS) entry which is preliminary data.</text>
</comment>
<feature type="region of interest" description="Disordered" evidence="7">
    <location>
        <begin position="2023"/>
        <end position="2064"/>
    </location>
</feature>
<feature type="binding site" evidence="5">
    <location>
        <begin position="24"/>
        <end position="31"/>
    </location>
    <ligand>
        <name>ATP</name>
        <dbReference type="ChEBI" id="CHEBI:30616"/>
    </ligand>
</feature>
<dbReference type="GO" id="GO:0007018">
    <property type="term" value="P:microtubule-based movement"/>
    <property type="evidence" value="ECO:0007669"/>
    <property type="project" value="InterPro"/>
</dbReference>
<feature type="compositionally biased region" description="Basic and acidic residues" evidence="7">
    <location>
        <begin position="1087"/>
        <end position="1103"/>
    </location>
</feature>
<feature type="region of interest" description="Disordered" evidence="7">
    <location>
        <begin position="1965"/>
        <end position="1994"/>
    </location>
</feature>
<evidence type="ECO:0000256" key="2">
    <source>
        <dbReference type="ARBA" id="ARBA00022840"/>
    </source>
</evidence>
<feature type="compositionally biased region" description="Basic and acidic residues" evidence="7">
    <location>
        <begin position="1113"/>
        <end position="1122"/>
    </location>
</feature>
<dbReference type="Proteomes" id="UP000271974">
    <property type="component" value="Unassembled WGS sequence"/>
</dbReference>
<feature type="compositionally biased region" description="Polar residues" evidence="7">
    <location>
        <begin position="1667"/>
        <end position="1677"/>
    </location>
</feature>
<evidence type="ECO:0000256" key="3">
    <source>
        <dbReference type="ARBA" id="ARBA00023054"/>
    </source>
</evidence>
<protein>
    <recommendedName>
        <fullName evidence="8">Kinesin motor domain-containing protein</fullName>
    </recommendedName>
</protein>
<feature type="compositionally biased region" description="Acidic residues" evidence="7">
    <location>
        <begin position="1679"/>
        <end position="1688"/>
    </location>
</feature>
<dbReference type="PROSITE" id="PS50067">
    <property type="entry name" value="KINESIN_MOTOR_2"/>
    <property type="match status" value="1"/>
</dbReference>
<feature type="compositionally biased region" description="Polar residues" evidence="7">
    <location>
        <begin position="1460"/>
        <end position="1470"/>
    </location>
</feature>
<dbReference type="SUPFAM" id="SSF52540">
    <property type="entry name" value="P-loop containing nucleoside triphosphate hydrolases"/>
    <property type="match status" value="1"/>
</dbReference>
<dbReference type="EMBL" id="RQTK01000135">
    <property type="protein sequence ID" value="RUS86536.1"/>
    <property type="molecule type" value="Genomic_DNA"/>
</dbReference>
<dbReference type="Gene3D" id="2.60.200.20">
    <property type="match status" value="1"/>
</dbReference>
<dbReference type="PROSITE" id="PS00411">
    <property type="entry name" value="KINESIN_MOTOR_1"/>
    <property type="match status" value="1"/>
</dbReference>
<feature type="compositionally biased region" description="Basic and acidic residues" evidence="7">
    <location>
        <begin position="1578"/>
        <end position="1592"/>
    </location>
</feature>
<name>A0A3S0ZZ12_ELYCH</name>
<dbReference type="GO" id="GO:0005524">
    <property type="term" value="F:ATP binding"/>
    <property type="evidence" value="ECO:0007669"/>
    <property type="project" value="UniProtKB-UniRule"/>
</dbReference>
<feature type="region of interest" description="Disordered" evidence="7">
    <location>
        <begin position="845"/>
        <end position="958"/>
    </location>
</feature>
<feature type="compositionally biased region" description="Basic and acidic residues" evidence="7">
    <location>
        <begin position="1340"/>
        <end position="1349"/>
    </location>
</feature>
<feature type="coiled-coil region" evidence="6">
    <location>
        <begin position="753"/>
        <end position="815"/>
    </location>
</feature>
<dbReference type="STRING" id="188477.A0A3S0ZZ12"/>
<dbReference type="SMART" id="SM00129">
    <property type="entry name" value="KISc"/>
    <property type="match status" value="1"/>
</dbReference>
<feature type="compositionally biased region" description="Polar residues" evidence="7">
    <location>
        <begin position="1021"/>
        <end position="1031"/>
    </location>
</feature>
<proteinExistence type="inferred from homology"/>
<keyword evidence="1 5" id="KW-0547">Nucleotide-binding</keyword>
<dbReference type="OrthoDB" id="6217760at2759"/>
<keyword evidence="3 6" id="KW-0175">Coiled coil</keyword>
<evidence type="ECO:0000256" key="7">
    <source>
        <dbReference type="SAM" id="MobiDB-lite"/>
    </source>
</evidence>
<gene>
    <name evidence="9" type="ORF">EGW08_005675</name>
</gene>
<evidence type="ECO:0000313" key="10">
    <source>
        <dbReference type="Proteomes" id="UP000271974"/>
    </source>
</evidence>
<dbReference type="FunFam" id="3.40.850.10:FF:000167">
    <property type="entry name" value="Uncharacterized protein"/>
    <property type="match status" value="1"/>
</dbReference>
<feature type="compositionally biased region" description="Basic and acidic residues" evidence="7">
    <location>
        <begin position="1520"/>
        <end position="1532"/>
    </location>
</feature>
<feature type="compositionally biased region" description="Low complexity" evidence="7">
    <location>
        <begin position="1542"/>
        <end position="1553"/>
    </location>
</feature>
<feature type="coiled-coil region" evidence="6">
    <location>
        <begin position="569"/>
        <end position="603"/>
    </location>
</feature>
<feature type="compositionally biased region" description="Basic and acidic residues" evidence="7">
    <location>
        <begin position="1289"/>
        <end position="1299"/>
    </location>
</feature>
<feature type="compositionally biased region" description="Basic residues" evidence="7">
    <location>
        <begin position="1141"/>
        <end position="1151"/>
    </location>
</feature>
<feature type="compositionally biased region" description="Basic and acidic residues" evidence="7">
    <location>
        <begin position="942"/>
        <end position="951"/>
    </location>
</feature>
<dbReference type="InterPro" id="IPR027417">
    <property type="entry name" value="P-loop_NTPase"/>
</dbReference>
<dbReference type="InterPro" id="IPR019821">
    <property type="entry name" value="Kinesin_motor_CS"/>
</dbReference>
<feature type="region of interest" description="Disordered" evidence="7">
    <location>
        <begin position="995"/>
        <end position="1169"/>
    </location>
</feature>
<dbReference type="GO" id="GO:0008017">
    <property type="term" value="F:microtubule binding"/>
    <property type="evidence" value="ECO:0007669"/>
    <property type="project" value="InterPro"/>
</dbReference>
<reference evidence="9 10" key="1">
    <citation type="submission" date="2019-01" db="EMBL/GenBank/DDBJ databases">
        <title>A draft genome assembly of the solar-powered sea slug Elysia chlorotica.</title>
        <authorList>
            <person name="Cai H."/>
            <person name="Li Q."/>
            <person name="Fang X."/>
            <person name="Li J."/>
            <person name="Curtis N.E."/>
            <person name="Altenburger A."/>
            <person name="Shibata T."/>
            <person name="Feng M."/>
            <person name="Maeda T."/>
            <person name="Schwartz J.A."/>
            <person name="Shigenobu S."/>
            <person name="Lundholm N."/>
            <person name="Nishiyama T."/>
            <person name="Yang H."/>
            <person name="Hasebe M."/>
            <person name="Li S."/>
            <person name="Pierce S.K."/>
            <person name="Wang J."/>
        </authorList>
    </citation>
    <scope>NUCLEOTIDE SEQUENCE [LARGE SCALE GENOMIC DNA]</scope>
    <source>
        <strain evidence="9">EC2010</strain>
        <tissue evidence="9">Whole organism of an adult</tissue>
    </source>
</reference>
<evidence type="ECO:0000256" key="4">
    <source>
        <dbReference type="ARBA" id="ARBA00023175"/>
    </source>
</evidence>
<evidence type="ECO:0000313" key="9">
    <source>
        <dbReference type="EMBL" id="RUS86536.1"/>
    </source>
</evidence>
<evidence type="ECO:0000256" key="5">
    <source>
        <dbReference type="PROSITE-ProRule" id="PRU00283"/>
    </source>
</evidence>
<comment type="similarity">
    <text evidence="5">Belongs to the TRAFAC class myosin-kinesin ATPase superfamily. Kinesin family.</text>
</comment>
<dbReference type="InterPro" id="IPR001752">
    <property type="entry name" value="Kinesin_motor_dom"/>
</dbReference>
<feature type="compositionally biased region" description="Basic and acidic residues" evidence="7">
    <location>
        <begin position="2036"/>
        <end position="2047"/>
    </location>
</feature>
<feature type="compositionally biased region" description="Polar residues" evidence="7">
    <location>
        <begin position="1629"/>
        <end position="1642"/>
    </location>
</feature>
<feature type="compositionally biased region" description="Basic and acidic residues" evidence="7">
    <location>
        <begin position="1010"/>
        <end position="1020"/>
    </location>
</feature>
<dbReference type="InterPro" id="IPR008984">
    <property type="entry name" value="SMAD_FHA_dom_sf"/>
</dbReference>
<dbReference type="GO" id="GO:0003777">
    <property type="term" value="F:microtubule motor activity"/>
    <property type="evidence" value="ECO:0007669"/>
    <property type="project" value="InterPro"/>
</dbReference>
<dbReference type="PANTHER" id="PTHR47117:SF6">
    <property type="entry name" value="KINESIN-LIKE PROTEIN KIF16B"/>
    <property type="match status" value="1"/>
</dbReference>
<evidence type="ECO:0000259" key="8">
    <source>
        <dbReference type="PROSITE" id="PS50067"/>
    </source>
</evidence>
<feature type="compositionally biased region" description="Basic and acidic residues" evidence="7">
    <location>
        <begin position="1645"/>
        <end position="1663"/>
    </location>
</feature>
<dbReference type="Pfam" id="PF00225">
    <property type="entry name" value="Kinesin"/>
    <property type="match status" value="1"/>
</dbReference>
<feature type="compositionally biased region" description="Basic and acidic residues" evidence="7">
    <location>
        <begin position="1482"/>
        <end position="1501"/>
    </location>
</feature>
<accession>A0A3S0ZZ12</accession>
<dbReference type="PRINTS" id="PR00380">
    <property type="entry name" value="KINESINHEAVY"/>
</dbReference>
<keyword evidence="4 5" id="KW-0505">Motor protein</keyword>
<feature type="compositionally biased region" description="Basic and acidic residues" evidence="7">
    <location>
        <begin position="879"/>
        <end position="894"/>
    </location>
</feature>
<feature type="compositionally biased region" description="Polar residues" evidence="7">
    <location>
        <begin position="1416"/>
        <end position="1428"/>
    </location>
</feature>
<organism evidence="9 10">
    <name type="scientific">Elysia chlorotica</name>
    <name type="common">Eastern emerald elysia</name>
    <name type="synonym">Sea slug</name>
    <dbReference type="NCBI Taxonomy" id="188477"/>
    <lineage>
        <taxon>Eukaryota</taxon>
        <taxon>Metazoa</taxon>
        <taxon>Spiralia</taxon>
        <taxon>Lophotrochozoa</taxon>
        <taxon>Mollusca</taxon>
        <taxon>Gastropoda</taxon>
        <taxon>Heterobranchia</taxon>
        <taxon>Euthyneura</taxon>
        <taxon>Panpulmonata</taxon>
        <taxon>Sacoglossa</taxon>
        <taxon>Placobranchoidea</taxon>
        <taxon>Plakobranchidae</taxon>
        <taxon>Elysia</taxon>
    </lineage>
</organism>
<evidence type="ECO:0000256" key="6">
    <source>
        <dbReference type="SAM" id="Coils"/>
    </source>
</evidence>
<evidence type="ECO:0000256" key="1">
    <source>
        <dbReference type="ARBA" id="ARBA00022741"/>
    </source>
</evidence>
<dbReference type="PANTHER" id="PTHR47117">
    <property type="entry name" value="STAR-RELATED LIPID TRANSFER PROTEIN 9"/>
    <property type="match status" value="1"/>
</dbReference>
<feature type="compositionally biased region" description="Basic and acidic residues" evidence="7">
    <location>
        <begin position="1385"/>
        <end position="1394"/>
    </location>
</feature>
<feature type="domain" description="Kinesin motor" evidence="8">
    <location>
        <begin position="1"/>
        <end position="280"/>
    </location>
</feature>
<dbReference type="SUPFAM" id="SSF49879">
    <property type="entry name" value="SMAD/FHA domain"/>
    <property type="match status" value="1"/>
</dbReference>
<feature type="region of interest" description="Disordered" evidence="7">
    <location>
        <begin position="1207"/>
        <end position="1688"/>
    </location>
</feature>
<sequence>MDHAFFHLLQAAFEGYNACMFAYGQTGTGKTYTMMGEPVTCNALFSHIDDCDPEDNVTFRIEMSFLEIYNERVRDLLPRKRRRKHERYTLKVREHPKEGPYVQDLSRHVVRDHREIQALIDRGNEMRTTASTHMHKRSSRSHAIVTINFSQARFEDDMPSEIVSKVHLVDLAGSERADPNYHADYKGRIKEGANINRSLVTLGNVIKALGEIEARSPGSSPARRMRHLHIPYRDSVLTWLLKDSLGGNSKTLMIATVSPASTYYGETISTLRYAQRAKSIVNKPKVNEDDNVRLIRELRGEIERLKQMLATARQAGSPYSSHDILYLVPGRDQLTLATMGSNQSLYLEEAQPTDPKSMIKQKEEMMNQLTQTWIDKWYETQGHEASTMTNLLGPGSQNQASIGLVIRSQVPHLVGMALDVLRTGLVVHELREGITHFGLAESDDVNQRELKGPEVLLSHCHFDNIGGEVTLYPYQGALCTVNGSDVDRPIKLSQGDTVLLGKTNMFTFSLPAESRLPIGLSGSGDTRTSWEHSSMLASSFGSLADLPSPVSKVPPPQMFNPSMEVESSFKSEVDRIKAAKERLEGVRREAERREEANQDMEEKLWAQHERQKDEVQAERIRLCHLTEAALREHDLAQADLQARRDHLAHEAEKYQIQLQQRVQKVWGHGDEHDSTENLSAQTTSEFGEAHSPLSFFSDGELSPPISGEIGAEIREKRSSVQGKMKDLAQREFLHTLGLRDSVRTLGRQEQDLTEEFEQRQEELQQRKMQISQREADFLAQSAVALQDIQTQKAEVEKLVAQQEQLELYLEEKQDLLYVGLDTPRPVRSAHSELVLNDVDKEQAGDFLGDFPSKTASTQELGDSGHFRKISGESGAPKRLNVEDGRQIWMKKDEQDSSEDEDGDDDDSDENADENLDNKDDDDEEEEEEEGFTDTSESDNEDDGVKHEKDDTCEVMDELDEENVMEQHAAVVESENPFSSINVTPLRHNKREEVKFEEEVNDLNDSPANESLHHSGEEFSNKHPNLSNTSALRSTGSGRPSRGRTRVQRMRPSALPPVDPLNDFHSSEQNLTDTAAAVTARLYQPPPPRDDLKGNYLKGSRERISSPLSSPVFQRKELNRDSPLRTLSSSSERDRESPPKHSFLRKGSKKQRTSPVHLPPSPSGRVRDKDISTVAKFDFLRKGSRKEHVAEGTKDIIDIPQTEVQNHDYLRRKDAAKAQGIPKKKVAKEEEDVQKHPYLHRKEKQYIGQPHERTKRQSEIPSHGRSHSNPTTKFDRSRLKTETELGIARKSQDKEKRRINSENLNARSTAPGHQIPSQEAKNRHKSDSVKYRAPEQQPGKRQREDRHTSHEPSSSSESLPKRKFLKKGSGKQPGLGYTPNFSPMKHTSDNSDKKPHLQSPSGKSSSESMAHVKPMHRSQSYPGTESFLNSSPTRSRTRLVSSTTSLASVPELSSEEERQQDMSTCTVSNAQHDAIPARRRRQTPKERLTKDMELRRHSHPEGDQLADALAQYTEQMQGGLGRERPSHSYRDSDITCSAGNLVSPSFSKSESTQSESKKSSMAVPKIVISSYDNIPTPDRCSEEKQKSPTDAKVRVPLKPKATNVKRKKQIVGEENKGAQSEQNKGEAEDNITSDILENVTKTILEQAKRDSGKHNESQREKPDEYQEDSQCSRTSSVADSDIEFSEDSLDSAEVRMPYSPDLNDDHINDQSLPINVVTTGGLQRDDVEKSIVSVKDDLHGSETDERQSTEFVPFTTIYTKRRNQPNVGADGRLNRAYRTQHISPSQAFHRAHSAPSRVETTYQADYVDHTHAAPELYSIKKRVRDLFAPSEDLLCTYSESLDCSMSKERLNDGSVQGHDGRETHALSERTKTLFRSSGSIPAYDSVAEFAHLDTSFATHTPAAGKPSMKQADGAHIAKVLNYTQSVPTNDSSSLPENNCEFQVVVTEQNKPYGDLQQLTNSEDVDVFPLHHPQSPNSTENKNPKQLRHEQVSRPGKLIQIGPNTFKLVSQESDRESPLERILTLDTGEPSAGPGRVVDAHRSSEDEVRWQSQLSEDDPLSSAQQQIQALQEVLQQLSPR</sequence>
<keyword evidence="10" id="KW-1185">Reference proteome</keyword>
<feature type="compositionally biased region" description="Low complexity" evidence="7">
    <location>
        <begin position="1429"/>
        <end position="1449"/>
    </location>
</feature>
<dbReference type="Gene3D" id="3.40.850.10">
    <property type="entry name" value="Kinesin motor domain"/>
    <property type="match status" value="1"/>
</dbReference>
<keyword evidence="2 5" id="KW-0067">ATP-binding</keyword>
<feature type="compositionally biased region" description="Acidic residues" evidence="7">
    <location>
        <begin position="895"/>
        <end position="941"/>
    </location>
</feature>